<dbReference type="AlphaFoldDB" id="A0A3M6TVB9"/>
<comment type="caution">
    <text evidence="11">The sequence shown here is derived from an EMBL/GenBank/DDBJ whole genome shotgun (WGS) entry which is preliminary data.</text>
</comment>
<dbReference type="Proteomes" id="UP000275408">
    <property type="component" value="Unassembled WGS sequence"/>
</dbReference>
<dbReference type="GO" id="GO:0033842">
    <property type="term" value="F:N-acetyl-beta-glucosaminyl-derivative 4-beta-N-acetylgalactosaminyltransferase activity"/>
    <property type="evidence" value="ECO:0007669"/>
    <property type="project" value="UniProtKB-EC"/>
</dbReference>
<dbReference type="Pfam" id="PF07691">
    <property type="entry name" value="PA14"/>
    <property type="match status" value="1"/>
</dbReference>
<dbReference type="InterPro" id="IPR051227">
    <property type="entry name" value="CS_glycosyltransferase"/>
</dbReference>
<dbReference type="SUPFAM" id="SSF56988">
    <property type="entry name" value="Anthrax protective antigen"/>
    <property type="match status" value="1"/>
</dbReference>
<dbReference type="EC" id="2.4.1.244" evidence="9"/>
<evidence type="ECO:0000256" key="7">
    <source>
        <dbReference type="ARBA" id="ARBA00023034"/>
    </source>
</evidence>
<evidence type="ECO:0000256" key="4">
    <source>
        <dbReference type="ARBA" id="ARBA00022692"/>
    </source>
</evidence>
<keyword evidence="3 9" id="KW-0808">Transferase</keyword>
<evidence type="ECO:0000256" key="6">
    <source>
        <dbReference type="ARBA" id="ARBA00022989"/>
    </source>
</evidence>
<dbReference type="InterPro" id="IPR008428">
    <property type="entry name" value="Chond_GalNAc"/>
</dbReference>
<dbReference type="InterPro" id="IPR029044">
    <property type="entry name" value="Nucleotide-diphossugar_trans"/>
</dbReference>
<comment type="similarity">
    <text evidence="2 9">Belongs to the chondroitin N-acetylgalactosaminyltransferase family.</text>
</comment>
<keyword evidence="8" id="KW-0472">Membrane</keyword>
<organism evidence="11 12">
    <name type="scientific">Pocillopora damicornis</name>
    <name type="common">Cauliflower coral</name>
    <name type="synonym">Millepora damicornis</name>
    <dbReference type="NCBI Taxonomy" id="46731"/>
    <lineage>
        <taxon>Eukaryota</taxon>
        <taxon>Metazoa</taxon>
        <taxon>Cnidaria</taxon>
        <taxon>Anthozoa</taxon>
        <taxon>Hexacorallia</taxon>
        <taxon>Scleractinia</taxon>
        <taxon>Astrocoeniina</taxon>
        <taxon>Pocilloporidae</taxon>
        <taxon>Pocillopora</taxon>
    </lineage>
</organism>
<dbReference type="SMART" id="SM00758">
    <property type="entry name" value="PA14"/>
    <property type="match status" value="1"/>
</dbReference>
<evidence type="ECO:0000256" key="3">
    <source>
        <dbReference type="ARBA" id="ARBA00022679"/>
    </source>
</evidence>
<gene>
    <name evidence="11" type="ORF">pdam_00000741</name>
</gene>
<evidence type="ECO:0000313" key="12">
    <source>
        <dbReference type="Proteomes" id="UP000275408"/>
    </source>
</evidence>
<dbReference type="Gene3D" id="3.90.550.10">
    <property type="entry name" value="Spore Coat Polysaccharide Biosynthesis Protein SpsA, Chain A"/>
    <property type="match status" value="1"/>
</dbReference>
<dbReference type="EMBL" id="RCHS01002836">
    <property type="protein sequence ID" value="RMX45330.1"/>
    <property type="molecule type" value="Genomic_DNA"/>
</dbReference>
<dbReference type="Pfam" id="PF05679">
    <property type="entry name" value="CHGN"/>
    <property type="match status" value="1"/>
</dbReference>
<keyword evidence="5 9" id="KW-0735">Signal-anchor</keyword>
<dbReference type="InterPro" id="IPR037524">
    <property type="entry name" value="PA14/GLEYA"/>
</dbReference>
<dbReference type="SUPFAM" id="SSF53448">
    <property type="entry name" value="Nucleotide-diphospho-sugar transferases"/>
    <property type="match status" value="1"/>
</dbReference>
<accession>A0A3M6TVB9</accession>
<evidence type="ECO:0000256" key="8">
    <source>
        <dbReference type="ARBA" id="ARBA00023136"/>
    </source>
</evidence>
<comment type="function">
    <text evidence="9">Transfers N-acetylgalactosamine (GalNAc) from UDP-GalNAc to N-acetylglucosamine-beta-benzyl with a beta-1,4-linkage to form N,N'-diacetyllactosediamine, GalNAc-beta-1,4-GlcNAc structures in N-linked glycans and probably O-linked glycans.</text>
</comment>
<comment type="catalytic activity">
    <reaction evidence="9">
        <text>an N-acetyl-beta-D-glucosaminyl derivative + UDP-N-acetyl-alpha-D-galactosamine = an N-acetyl-beta-D-galactosaminyl-(1-&gt;4)-N-acetyl-beta-D-glucosaminyl derivative + UDP + H(+)</text>
        <dbReference type="Rhea" id="RHEA:20493"/>
        <dbReference type="ChEBI" id="CHEBI:15378"/>
        <dbReference type="ChEBI" id="CHEBI:58223"/>
        <dbReference type="ChEBI" id="CHEBI:61631"/>
        <dbReference type="ChEBI" id="CHEBI:67138"/>
        <dbReference type="ChEBI" id="CHEBI:138027"/>
        <dbReference type="EC" id="2.4.1.244"/>
    </reaction>
</comment>
<dbReference type="InterPro" id="IPR011658">
    <property type="entry name" value="PA14_dom"/>
</dbReference>
<evidence type="ECO:0000256" key="9">
    <source>
        <dbReference type="RuleBase" id="RU364016"/>
    </source>
</evidence>
<proteinExistence type="inferred from homology"/>
<comment type="subcellular location">
    <subcellularLocation>
        <location evidence="1 9">Golgi apparatus</location>
        <location evidence="1 9">Golgi stack membrane</location>
        <topology evidence="1 9">Single-pass type II membrane protein</topology>
    </subcellularLocation>
</comment>
<evidence type="ECO:0000256" key="2">
    <source>
        <dbReference type="ARBA" id="ARBA00009239"/>
    </source>
</evidence>
<dbReference type="PANTHER" id="PTHR12369">
    <property type="entry name" value="CHONDROITIN SYNTHASE"/>
    <property type="match status" value="1"/>
</dbReference>
<name>A0A3M6TVB9_POCDA</name>
<feature type="domain" description="PA14" evidence="10">
    <location>
        <begin position="63"/>
        <end position="226"/>
    </location>
</feature>
<dbReference type="Gene3D" id="2.60.120.1560">
    <property type="match status" value="1"/>
</dbReference>
<evidence type="ECO:0000256" key="5">
    <source>
        <dbReference type="ARBA" id="ARBA00022968"/>
    </source>
</evidence>
<reference evidence="11 12" key="1">
    <citation type="journal article" date="2018" name="Sci. Rep.">
        <title>Comparative analysis of the Pocillopora damicornis genome highlights role of immune system in coral evolution.</title>
        <authorList>
            <person name="Cunning R."/>
            <person name="Bay R.A."/>
            <person name="Gillette P."/>
            <person name="Baker A.C."/>
            <person name="Traylor-Knowles N."/>
        </authorList>
    </citation>
    <scope>NUCLEOTIDE SEQUENCE [LARGE SCALE GENOMIC DNA]</scope>
    <source>
        <strain evidence="11">RSMAS</strain>
        <tissue evidence="11">Whole animal</tissue>
    </source>
</reference>
<keyword evidence="7 9" id="KW-0333">Golgi apparatus</keyword>
<sequence>MGFRSLLRLRRHQRAGKLLIFVVAACSISFLFIKYSERNRNASVVIENVMTNLVQPFADEKSTANLSLNVYVWRELCGVNVQDMKQTPTFPYYPDQKEFLNDVFEVSDNTEYYGQRIFGFLQPPTSGPYRFAIASDDSSELWLSESEDPKGKRLISRVFDEKACCGWTKKDELNKYPTQMSQFVSLQRGNRYYIEVIHKQGVGDGFAQVFWSTPSEAEFRLISFEHFRKYSNTSVVLAKKDAYHMAFSNKYQSQFEMKVNMASRRTLKFYSLSLVPKANYLPLCEYKSSAVWNLVWNASVISQYESLKLLYLSNVYPPDDTGMGDSGIVMGWPNRVADKEVVESVVNKTIGSLRRYTSRNYVLERIHRVIHKPDPVYGDRFSLDVEVSLERSKRSFRLSEHVFVKTGSGQLCFQEGIIWKNSATVYFILPVKNQGNWVYHFINELTIASSLTNDLNFHVMVIDFESRDIDMEKAFNTTLLRDRHTLVKMTGKFYKTLALNEGVARVPSEHDVVFLFDLHIDVPVDIIDSVRKNTIEGRIVFYPIVGRLDCGKSLTDHQGFWAEDGFGLLAMYKSDWNRVGGMDVEKFKYKWGGEDWDFLDRVVRAKLEVERFKYPGLYHHFHHKRGMWDMDPTTSNPLG</sequence>
<evidence type="ECO:0000313" key="11">
    <source>
        <dbReference type="EMBL" id="RMX45330.1"/>
    </source>
</evidence>
<keyword evidence="6" id="KW-1133">Transmembrane helix</keyword>
<dbReference type="OrthoDB" id="5971499at2759"/>
<dbReference type="GO" id="GO:0032580">
    <property type="term" value="C:Golgi cisterna membrane"/>
    <property type="evidence" value="ECO:0007669"/>
    <property type="project" value="UniProtKB-SubCell"/>
</dbReference>
<keyword evidence="12" id="KW-1185">Reference proteome</keyword>
<evidence type="ECO:0000259" key="10">
    <source>
        <dbReference type="PROSITE" id="PS51820"/>
    </source>
</evidence>
<dbReference type="STRING" id="46731.A0A3M6TVB9"/>
<evidence type="ECO:0000256" key="1">
    <source>
        <dbReference type="ARBA" id="ARBA00004447"/>
    </source>
</evidence>
<protein>
    <recommendedName>
        <fullName evidence="9">Beta-1,4-N-acetylgalactosaminyltransferase</fullName>
        <ecNumber evidence="9">2.4.1.244</ecNumber>
    </recommendedName>
</protein>
<dbReference type="PANTHER" id="PTHR12369:SF5">
    <property type="entry name" value="HEXOSYLTRANSFERASE"/>
    <property type="match status" value="1"/>
</dbReference>
<dbReference type="PROSITE" id="PS51820">
    <property type="entry name" value="PA14"/>
    <property type="match status" value="1"/>
</dbReference>
<keyword evidence="4" id="KW-0812">Transmembrane</keyword>